<feature type="compositionally biased region" description="Polar residues" evidence="1">
    <location>
        <begin position="403"/>
        <end position="420"/>
    </location>
</feature>
<dbReference type="InterPro" id="IPR022025">
    <property type="entry name" value="Amidoligase_2"/>
</dbReference>
<dbReference type="RefSeq" id="XP_033669700.1">
    <property type="nucleotide sequence ID" value="XM_033805573.1"/>
</dbReference>
<dbReference type="Proteomes" id="UP000799537">
    <property type="component" value="Unassembled WGS sequence"/>
</dbReference>
<dbReference type="GeneID" id="54558845"/>
<dbReference type="EMBL" id="ML993589">
    <property type="protein sequence ID" value="KAF2168811.1"/>
    <property type="molecule type" value="Genomic_DNA"/>
</dbReference>
<name>A0A6A6CP23_ZASCE</name>
<dbReference type="Pfam" id="PF12224">
    <property type="entry name" value="Amidoligase_2"/>
    <property type="match status" value="1"/>
</dbReference>
<gene>
    <name evidence="2" type="ORF">M409DRAFT_20828</name>
</gene>
<dbReference type="AlphaFoldDB" id="A0A6A6CP23"/>
<evidence type="ECO:0000256" key="1">
    <source>
        <dbReference type="SAM" id="MobiDB-lite"/>
    </source>
</evidence>
<dbReference type="OrthoDB" id="412402at2759"/>
<reference evidence="2" key="1">
    <citation type="journal article" date="2020" name="Stud. Mycol.">
        <title>101 Dothideomycetes genomes: a test case for predicting lifestyles and emergence of pathogens.</title>
        <authorList>
            <person name="Haridas S."/>
            <person name="Albert R."/>
            <person name="Binder M."/>
            <person name="Bloem J."/>
            <person name="Labutti K."/>
            <person name="Salamov A."/>
            <person name="Andreopoulos B."/>
            <person name="Baker S."/>
            <person name="Barry K."/>
            <person name="Bills G."/>
            <person name="Bluhm B."/>
            <person name="Cannon C."/>
            <person name="Castanera R."/>
            <person name="Culley D."/>
            <person name="Daum C."/>
            <person name="Ezra D."/>
            <person name="Gonzalez J."/>
            <person name="Henrissat B."/>
            <person name="Kuo A."/>
            <person name="Liang C."/>
            <person name="Lipzen A."/>
            <person name="Lutzoni F."/>
            <person name="Magnuson J."/>
            <person name="Mondo S."/>
            <person name="Nolan M."/>
            <person name="Ohm R."/>
            <person name="Pangilinan J."/>
            <person name="Park H.-J."/>
            <person name="Ramirez L."/>
            <person name="Alfaro M."/>
            <person name="Sun H."/>
            <person name="Tritt A."/>
            <person name="Yoshinaga Y."/>
            <person name="Zwiers L.-H."/>
            <person name="Turgeon B."/>
            <person name="Goodwin S."/>
            <person name="Spatafora J."/>
            <person name="Crous P."/>
            <person name="Grigoriev I."/>
        </authorList>
    </citation>
    <scope>NUCLEOTIDE SEQUENCE</scope>
    <source>
        <strain evidence="2">ATCC 36951</strain>
    </source>
</reference>
<keyword evidence="3" id="KW-1185">Reference proteome</keyword>
<organism evidence="2 3">
    <name type="scientific">Zasmidium cellare ATCC 36951</name>
    <dbReference type="NCBI Taxonomy" id="1080233"/>
    <lineage>
        <taxon>Eukaryota</taxon>
        <taxon>Fungi</taxon>
        <taxon>Dikarya</taxon>
        <taxon>Ascomycota</taxon>
        <taxon>Pezizomycotina</taxon>
        <taxon>Dothideomycetes</taxon>
        <taxon>Dothideomycetidae</taxon>
        <taxon>Mycosphaerellales</taxon>
        <taxon>Mycosphaerellaceae</taxon>
        <taxon>Zasmidium</taxon>
    </lineage>
</organism>
<dbReference type="PANTHER" id="PTHR36847">
    <property type="entry name" value="AMIDOLIGASE ENZYME"/>
    <property type="match status" value="1"/>
</dbReference>
<protein>
    <submittedName>
        <fullName evidence="2">Uncharacterized protein</fullName>
    </submittedName>
</protein>
<evidence type="ECO:0000313" key="2">
    <source>
        <dbReference type="EMBL" id="KAF2168811.1"/>
    </source>
</evidence>
<evidence type="ECO:0000313" key="3">
    <source>
        <dbReference type="Proteomes" id="UP000799537"/>
    </source>
</evidence>
<feature type="region of interest" description="Disordered" evidence="1">
    <location>
        <begin position="403"/>
        <end position="430"/>
    </location>
</feature>
<proteinExistence type="predicted"/>
<accession>A0A6A6CP23</accession>
<sequence length="483" mass="53800">MSSSTSNTTCGIKIEFIVAVFECPNVSISQEELAAATKDHPDACLSAVAVSSPGRYCKIQHSEVFDQAGKESGHRSWLLPETEISYVLWLLNSINIGDNKNGLLAIYTNANCTLQVHIGAHLPTRGISRDQTKRILQLYALFERALDTVQSDQRIRYGPMDTLGWINQLMGANVPWQVLDQWYMSFPITQSHIDLSKLTVSRKSMRINDGLVVANRTIEFRQHASTLDIDEILGWANVCEAIVDYACAAQPWLLQQYAYNKWFDLEYSLPQVLADVGATQETVEHYERVLSADDSYERDVYSDSVQAISNHPMSELLQHVAAQRYLHFNRAASGMATNFKVLNGHYGWFPQGSPYAQYGSTLPVVAPEHMHTFQAAAMQTTTDMGTLLDGESLSRLSRSTSLDIASNQDLGPGDSASQVGTKRESFHTASTISDKADSALSLGVDADGKIDWVDEPEKSIQVENHDLEQEEHIELPERRRSIP</sequence>
<dbReference type="PANTHER" id="PTHR36847:SF1">
    <property type="entry name" value="AMIDOLIGASE ENZYME"/>
    <property type="match status" value="1"/>
</dbReference>
<feature type="region of interest" description="Disordered" evidence="1">
    <location>
        <begin position="463"/>
        <end position="483"/>
    </location>
</feature>